<feature type="compositionally biased region" description="Basic and acidic residues" evidence="1">
    <location>
        <begin position="63"/>
        <end position="73"/>
    </location>
</feature>
<feature type="compositionally biased region" description="Polar residues" evidence="1">
    <location>
        <begin position="25"/>
        <end position="39"/>
    </location>
</feature>
<gene>
    <name evidence="2" type="ORF">INT43_001726</name>
</gene>
<feature type="region of interest" description="Disordered" evidence="1">
    <location>
        <begin position="25"/>
        <end position="103"/>
    </location>
</feature>
<reference evidence="2" key="1">
    <citation type="submission" date="2020-12" db="EMBL/GenBank/DDBJ databases">
        <title>Metabolic potential, ecology and presence of endohyphal bacteria is reflected in genomic diversity of Mucoromycotina.</title>
        <authorList>
            <person name="Muszewska A."/>
            <person name="Okrasinska A."/>
            <person name="Steczkiewicz K."/>
            <person name="Drgas O."/>
            <person name="Orlowska M."/>
            <person name="Perlinska-Lenart U."/>
            <person name="Aleksandrzak-Piekarczyk T."/>
            <person name="Szatraj K."/>
            <person name="Zielenkiewicz U."/>
            <person name="Pilsyk S."/>
            <person name="Malc E."/>
            <person name="Mieczkowski P."/>
            <person name="Kruszewska J.S."/>
            <person name="Biernat P."/>
            <person name="Pawlowska J."/>
        </authorList>
    </citation>
    <scope>NUCLEOTIDE SEQUENCE</scope>
    <source>
        <strain evidence="2">WA0000067209</strain>
    </source>
</reference>
<dbReference type="OrthoDB" id="1897642at2759"/>
<feature type="compositionally biased region" description="Polar residues" evidence="1">
    <location>
        <begin position="176"/>
        <end position="187"/>
    </location>
</feature>
<feature type="compositionally biased region" description="Low complexity" evidence="1">
    <location>
        <begin position="48"/>
        <end position="62"/>
    </location>
</feature>
<protein>
    <submittedName>
        <fullName evidence="2">Uncharacterized protein</fullName>
    </submittedName>
</protein>
<evidence type="ECO:0000313" key="3">
    <source>
        <dbReference type="Proteomes" id="UP000654370"/>
    </source>
</evidence>
<feature type="region of interest" description="Disordered" evidence="1">
    <location>
        <begin position="176"/>
        <end position="208"/>
    </location>
</feature>
<comment type="caution">
    <text evidence="2">The sequence shown here is derived from an EMBL/GenBank/DDBJ whole genome shotgun (WGS) entry which is preliminary data.</text>
</comment>
<proteinExistence type="predicted"/>
<dbReference type="Gene3D" id="2.130.10.10">
    <property type="entry name" value="YVTN repeat-like/Quinoprotein amine dehydrogenase"/>
    <property type="match status" value="1"/>
</dbReference>
<keyword evidence="3" id="KW-1185">Reference proteome</keyword>
<organism evidence="2 3">
    <name type="scientific">Mortierella isabellina</name>
    <name type="common">Filamentous fungus</name>
    <name type="synonym">Umbelopsis isabellina</name>
    <dbReference type="NCBI Taxonomy" id="91625"/>
    <lineage>
        <taxon>Eukaryota</taxon>
        <taxon>Fungi</taxon>
        <taxon>Fungi incertae sedis</taxon>
        <taxon>Mucoromycota</taxon>
        <taxon>Mucoromycotina</taxon>
        <taxon>Umbelopsidomycetes</taxon>
        <taxon>Umbelopsidales</taxon>
        <taxon>Umbelopsidaceae</taxon>
        <taxon>Umbelopsis</taxon>
    </lineage>
</organism>
<dbReference type="Proteomes" id="UP000654370">
    <property type="component" value="Unassembled WGS sequence"/>
</dbReference>
<feature type="compositionally biased region" description="Low complexity" evidence="1">
    <location>
        <begin position="89"/>
        <end position="100"/>
    </location>
</feature>
<dbReference type="EMBL" id="JAEPQZ010000007">
    <property type="protein sequence ID" value="KAG2178880.1"/>
    <property type="molecule type" value="Genomic_DNA"/>
</dbReference>
<sequence>MPFDEIPELIPAGLLASSFLKATATNDQQSDIVASTSRQLSREKTTEQSHGSSHSSQTSLGRDSSRRLSRDNIETSQSSADRHKNNYDSTSHSGSASGSDSGKETRIDAEMLLQDPMKSQDQIRKMLLKLEKLRIRHERYTYKAAQTAKAIHKTSRNLERTMRIMTDVTFAKYHNLRSSSNRPPQNELTEEPAQKSQKRDRPEAEPLNVKIDNYNRKPRSLLYNIAPTSCSYLYKFLVSTTMNGDIHTTNCETRKMITTVPQTDLLISSWAEDICWATPQTLAVAVHYRRSHSDEKQLCLVNIKDNGQYEASVQAFAHKPHATRVNVIAHVQHSEHSESSDGKISSTLVTGGLDSPLMLWKLTTTYGQTKFLEPADSLLGSKHTSHVLAVSYDAKARRIYSGGADCKLAWTSLDATTSATGNCHFGDRINHILTNQVNPHLLMICLAGVKDQMRLYDVRMQPNSATVLILGCSERVHTSRFIRPAWRPNSRIVASGNMSGNKIYIF</sequence>
<dbReference type="SUPFAM" id="SSF50978">
    <property type="entry name" value="WD40 repeat-like"/>
    <property type="match status" value="1"/>
</dbReference>
<evidence type="ECO:0000256" key="1">
    <source>
        <dbReference type="SAM" id="MobiDB-lite"/>
    </source>
</evidence>
<dbReference type="PANTHER" id="PTHR47232:SF1">
    <property type="entry name" value="TRANSDUCIN FAMILY PROTEIN _ WD-40 REPEAT FAMILY PROTEIN"/>
    <property type="match status" value="1"/>
</dbReference>
<dbReference type="InterPro" id="IPR036322">
    <property type="entry name" value="WD40_repeat_dom_sf"/>
</dbReference>
<evidence type="ECO:0000313" key="2">
    <source>
        <dbReference type="EMBL" id="KAG2178880.1"/>
    </source>
</evidence>
<dbReference type="InterPro" id="IPR015943">
    <property type="entry name" value="WD40/YVTN_repeat-like_dom_sf"/>
</dbReference>
<dbReference type="AlphaFoldDB" id="A0A8H7UDF4"/>
<name>A0A8H7UDF4_MORIS</name>
<dbReference type="PANTHER" id="PTHR47232">
    <property type="entry name" value="TRANSDUCIN FAMILY PROTEIN / WD-40 REPEAT FAMILY PROTEIN"/>
    <property type="match status" value="1"/>
</dbReference>
<accession>A0A8H7UDF4</accession>